<dbReference type="InterPro" id="IPR005079">
    <property type="entry name" value="Peptidase_C45_hydrolase"/>
</dbReference>
<dbReference type="Pfam" id="PF03417">
    <property type="entry name" value="AAT"/>
    <property type="match status" value="1"/>
</dbReference>
<dbReference type="PANTHER" id="PTHR34180:SF1">
    <property type="entry name" value="BETA-ALANYL-DOPAMINE_CARCININE HYDROLASE"/>
    <property type="match status" value="1"/>
</dbReference>
<dbReference type="EMBL" id="CAWUPB010000994">
    <property type="protein sequence ID" value="CAK7335652.1"/>
    <property type="molecule type" value="Genomic_DNA"/>
</dbReference>
<keyword evidence="3" id="KW-1185">Reference proteome</keyword>
<feature type="domain" description="Peptidase C45 hydrolase" evidence="1">
    <location>
        <begin position="133"/>
        <end position="347"/>
    </location>
</feature>
<accession>A0AAV1RJW0</accession>
<organism evidence="2 3">
    <name type="scientific">Dovyalis caffra</name>
    <dbReference type="NCBI Taxonomy" id="77055"/>
    <lineage>
        <taxon>Eukaryota</taxon>
        <taxon>Viridiplantae</taxon>
        <taxon>Streptophyta</taxon>
        <taxon>Embryophyta</taxon>
        <taxon>Tracheophyta</taxon>
        <taxon>Spermatophyta</taxon>
        <taxon>Magnoliopsida</taxon>
        <taxon>eudicotyledons</taxon>
        <taxon>Gunneridae</taxon>
        <taxon>Pentapetalae</taxon>
        <taxon>rosids</taxon>
        <taxon>fabids</taxon>
        <taxon>Malpighiales</taxon>
        <taxon>Salicaceae</taxon>
        <taxon>Flacourtieae</taxon>
        <taxon>Dovyalis</taxon>
    </lineage>
</organism>
<name>A0AAV1RJW0_9ROSI</name>
<dbReference type="Gene3D" id="3.60.60.10">
    <property type="entry name" value="Penicillin V Acylase, Chain A"/>
    <property type="match status" value="1"/>
</dbReference>
<evidence type="ECO:0000313" key="3">
    <source>
        <dbReference type="Proteomes" id="UP001314170"/>
    </source>
</evidence>
<reference evidence="2 3" key="1">
    <citation type="submission" date="2024-01" db="EMBL/GenBank/DDBJ databases">
        <authorList>
            <person name="Waweru B."/>
        </authorList>
    </citation>
    <scope>NUCLEOTIDE SEQUENCE [LARGE SCALE GENOMIC DNA]</scope>
</reference>
<evidence type="ECO:0000313" key="2">
    <source>
        <dbReference type="EMBL" id="CAK7335652.1"/>
    </source>
</evidence>
<dbReference type="PANTHER" id="PTHR34180">
    <property type="entry name" value="PEPTIDASE C45"/>
    <property type="match status" value="1"/>
</dbReference>
<protein>
    <recommendedName>
        <fullName evidence="1">Peptidase C45 hydrolase domain-containing protein</fullName>
    </recommendedName>
</protein>
<dbReference type="InterPro" id="IPR047801">
    <property type="entry name" value="Peptidase_C45"/>
</dbReference>
<dbReference type="Proteomes" id="UP001314170">
    <property type="component" value="Unassembled WGS sequence"/>
</dbReference>
<evidence type="ECO:0000259" key="1">
    <source>
        <dbReference type="Pfam" id="PF03417"/>
    </source>
</evidence>
<comment type="caution">
    <text evidence="2">The sequence shown here is derived from an EMBL/GenBank/DDBJ whole genome shotgun (WGS) entry which is preliminary data.</text>
</comment>
<gene>
    <name evidence="2" type="ORF">DCAF_LOCUS10651</name>
</gene>
<dbReference type="AlphaFoldDB" id="A0AAV1RJW0"/>
<sequence>MLEIFEVGPCDNAYQIGFLIGQRFSNKIRSRLSGDLILQSQLLPFAKTPESEPLIKALTINNRKKFPRYWDELLGTAEGSGVPVLDVILINFRKEILPFLPKSTATNSNVDVSLSDTPDDCSDVLVVSDTIALAAHNEDANVALVGHTYIINATLPSGLSFVAYTYAGELPSCAFGFNSNGLAFTLNSVPPSEAEIVAGGIGRNFISRDLLEATSINDALSRIQSSEVSVGHGYNLINIGTRRILNVETASRHRVSVHEVGATPFFHANMYLHLQVEQVLDDNSKSRQEKAAVLPKRSKDDFLSLLGDMADKRYPIYMTGPTLYTLCTAMIDLDDKTLSIIEGNPKNGKVSYIFSMSSKELE</sequence>
<dbReference type="NCBIfam" id="NF040521">
    <property type="entry name" value="C45_proenzyme"/>
    <property type="match status" value="1"/>
</dbReference>
<proteinExistence type="predicted"/>
<dbReference type="InterPro" id="IPR047794">
    <property type="entry name" value="C45_proenzyme-like"/>
</dbReference>